<dbReference type="Proteomes" id="UP001150830">
    <property type="component" value="Unassembled WGS sequence"/>
</dbReference>
<name>A0A9X3ED98_9GAMM</name>
<dbReference type="EMBL" id="JAPNOA010000020">
    <property type="protein sequence ID" value="MCY0965070.1"/>
    <property type="molecule type" value="Genomic_DNA"/>
</dbReference>
<keyword evidence="1" id="KW-0812">Transmembrane</keyword>
<feature type="transmembrane region" description="Helical" evidence="1">
    <location>
        <begin position="120"/>
        <end position="139"/>
    </location>
</feature>
<keyword evidence="3" id="KW-1185">Reference proteome</keyword>
<evidence type="ECO:0000313" key="3">
    <source>
        <dbReference type="Proteomes" id="UP001150830"/>
    </source>
</evidence>
<feature type="transmembrane region" description="Helical" evidence="1">
    <location>
        <begin position="182"/>
        <end position="202"/>
    </location>
</feature>
<accession>A0A9X3ED98</accession>
<reference evidence="2" key="1">
    <citation type="submission" date="2022-11" db="EMBL/GenBank/DDBJ databases">
        <title>Parathalassolutuus dongxingensis gen. nov., sp. nov., a novel member of family Oceanospirillaceae isolated from a coastal shrimp pond in Guangxi, China.</title>
        <authorList>
            <person name="Chen H."/>
        </authorList>
    </citation>
    <scope>NUCLEOTIDE SEQUENCE</scope>
    <source>
        <strain evidence="2">G-43</strain>
    </source>
</reference>
<dbReference type="RefSeq" id="WP_283173285.1">
    <property type="nucleotide sequence ID" value="NZ_JAPNOA010000020.1"/>
</dbReference>
<evidence type="ECO:0000256" key="1">
    <source>
        <dbReference type="SAM" id="Phobius"/>
    </source>
</evidence>
<keyword evidence="1" id="KW-0472">Membrane</keyword>
<keyword evidence="1" id="KW-1133">Transmembrane helix</keyword>
<sequence length="205" mass="23031">MLIIADLLLLASSLLLAVSNRPAARGQQWPGSAAARFAAALMIVGYAVASLLYHSMHDHEIAQSELLMRQLAMYAALPMLVCTHLAERLRYHFTRQTWGRIFLGWCVVFELGRRSGVLEWVLLATLVVGGTALMLPFLLRQTERLTDFSRQQRFWFLTFPPMCWIILHLAPSNVLHSGLTSLWLAILLGLLMLAQPVSYRMAAAD</sequence>
<evidence type="ECO:0000313" key="2">
    <source>
        <dbReference type="EMBL" id="MCY0965070.1"/>
    </source>
</evidence>
<dbReference type="AlphaFoldDB" id="A0A9X3ED98"/>
<feature type="transmembrane region" description="Helical" evidence="1">
    <location>
        <begin position="36"/>
        <end position="54"/>
    </location>
</feature>
<feature type="transmembrane region" description="Helical" evidence="1">
    <location>
        <begin position="154"/>
        <end position="170"/>
    </location>
</feature>
<comment type="caution">
    <text evidence="2">The sequence shown here is derived from an EMBL/GenBank/DDBJ whole genome shotgun (WGS) entry which is preliminary data.</text>
</comment>
<feature type="transmembrane region" description="Helical" evidence="1">
    <location>
        <begin position="66"/>
        <end position="86"/>
    </location>
</feature>
<organism evidence="2 3">
    <name type="scientific">Parathalassolituus penaei</name>
    <dbReference type="NCBI Taxonomy" id="2997323"/>
    <lineage>
        <taxon>Bacteria</taxon>
        <taxon>Pseudomonadati</taxon>
        <taxon>Pseudomonadota</taxon>
        <taxon>Gammaproteobacteria</taxon>
        <taxon>Oceanospirillales</taxon>
        <taxon>Oceanospirillaceae</taxon>
        <taxon>Parathalassolituus</taxon>
    </lineage>
</organism>
<gene>
    <name evidence="2" type="ORF">OUO13_07715</name>
</gene>
<proteinExistence type="predicted"/>
<protein>
    <submittedName>
        <fullName evidence="2">Uncharacterized protein</fullName>
    </submittedName>
</protein>